<dbReference type="OrthoDB" id="10251508at2759"/>
<name>A0A367JAP7_RHIST</name>
<evidence type="ECO:0000256" key="1">
    <source>
        <dbReference type="SAM" id="MobiDB-lite"/>
    </source>
</evidence>
<gene>
    <name evidence="2" type="ORF">CU098_000118</name>
</gene>
<keyword evidence="3" id="KW-1185">Reference proteome</keyword>
<feature type="non-terminal residue" evidence="2">
    <location>
        <position position="1"/>
    </location>
</feature>
<protein>
    <submittedName>
        <fullName evidence="2">Uncharacterized protein</fullName>
    </submittedName>
</protein>
<feature type="region of interest" description="Disordered" evidence="1">
    <location>
        <begin position="1"/>
        <end position="25"/>
    </location>
</feature>
<accession>A0A367JAP7</accession>
<proteinExistence type="predicted"/>
<dbReference type="EMBL" id="PJQM01003835">
    <property type="protein sequence ID" value="RCH86909.1"/>
    <property type="molecule type" value="Genomic_DNA"/>
</dbReference>
<organism evidence="2 3">
    <name type="scientific">Rhizopus stolonifer</name>
    <name type="common">Rhizopus nigricans</name>
    <dbReference type="NCBI Taxonomy" id="4846"/>
    <lineage>
        <taxon>Eukaryota</taxon>
        <taxon>Fungi</taxon>
        <taxon>Fungi incertae sedis</taxon>
        <taxon>Mucoromycota</taxon>
        <taxon>Mucoromycotina</taxon>
        <taxon>Mucoromycetes</taxon>
        <taxon>Mucorales</taxon>
        <taxon>Mucorineae</taxon>
        <taxon>Rhizopodaceae</taxon>
        <taxon>Rhizopus</taxon>
    </lineage>
</organism>
<evidence type="ECO:0000313" key="2">
    <source>
        <dbReference type="EMBL" id="RCH86909.1"/>
    </source>
</evidence>
<evidence type="ECO:0000313" key="3">
    <source>
        <dbReference type="Proteomes" id="UP000253551"/>
    </source>
</evidence>
<dbReference type="Proteomes" id="UP000253551">
    <property type="component" value="Unassembled WGS sequence"/>
</dbReference>
<comment type="caution">
    <text evidence="2">The sequence shown here is derived from an EMBL/GenBank/DDBJ whole genome shotgun (WGS) entry which is preliminary data.</text>
</comment>
<dbReference type="AlphaFoldDB" id="A0A367JAP7"/>
<sequence>DSSEENVTVSRITSGDPSRGNMSVDTTADLQVGQTVQFMRKKPLTSENVSSDPIGKDKIVFGVSSKDYTIDSSPVQIPDEASVLPDVFGGVSENGVVVGRSNIPSEVLDVPFSKVMFSLK</sequence>
<reference evidence="2 3" key="1">
    <citation type="journal article" date="2018" name="G3 (Bethesda)">
        <title>Phylogenetic and Phylogenomic Definition of Rhizopus Species.</title>
        <authorList>
            <person name="Gryganskyi A.P."/>
            <person name="Golan J."/>
            <person name="Dolatabadi S."/>
            <person name="Mondo S."/>
            <person name="Robb S."/>
            <person name="Idnurm A."/>
            <person name="Muszewska A."/>
            <person name="Steczkiewicz K."/>
            <person name="Masonjones S."/>
            <person name="Liao H.L."/>
            <person name="Gajdeczka M.T."/>
            <person name="Anike F."/>
            <person name="Vuek A."/>
            <person name="Anishchenko I.M."/>
            <person name="Voigt K."/>
            <person name="de Hoog G.S."/>
            <person name="Smith M.E."/>
            <person name="Heitman J."/>
            <person name="Vilgalys R."/>
            <person name="Stajich J.E."/>
        </authorList>
    </citation>
    <scope>NUCLEOTIDE SEQUENCE [LARGE SCALE GENOMIC DNA]</scope>
    <source>
        <strain evidence="2 3">LSU 92-RS-03</strain>
    </source>
</reference>